<dbReference type="InterPro" id="IPR048720">
    <property type="entry name" value="PROPPIN"/>
</dbReference>
<proteinExistence type="predicted"/>
<reference evidence="3" key="1">
    <citation type="submission" date="2023-07" db="EMBL/GenBank/DDBJ databases">
        <title>A chromosome-level genome assembly of Lolium multiflorum.</title>
        <authorList>
            <person name="Chen Y."/>
            <person name="Copetti D."/>
            <person name="Kolliker R."/>
            <person name="Studer B."/>
        </authorList>
    </citation>
    <scope>NUCLEOTIDE SEQUENCE</scope>
    <source>
        <strain evidence="3">02402/16</strain>
        <tissue evidence="3">Leaf</tissue>
    </source>
</reference>
<dbReference type="PANTHER" id="PTHR11227">
    <property type="entry name" value="WD-REPEAT PROTEIN INTERACTING WITH PHOSPHOINOSIDES WIPI -RELATED"/>
    <property type="match status" value="1"/>
</dbReference>
<sequence length="106" mass="11348">MMTRRLGCCRTLGTRTAVASLLAPAMASGSLTATLSKETFRRDLKSGGFGIVEMLFSCNILALVGGGSNVAYPVNKVMIWDDHRAVVLGVAFRADVRAVNWGRTTL</sequence>
<keyword evidence="1" id="KW-0853">WD repeat</keyword>
<organism evidence="3 4">
    <name type="scientific">Lolium multiflorum</name>
    <name type="common">Italian ryegrass</name>
    <name type="synonym">Lolium perenne subsp. multiflorum</name>
    <dbReference type="NCBI Taxonomy" id="4521"/>
    <lineage>
        <taxon>Eukaryota</taxon>
        <taxon>Viridiplantae</taxon>
        <taxon>Streptophyta</taxon>
        <taxon>Embryophyta</taxon>
        <taxon>Tracheophyta</taxon>
        <taxon>Spermatophyta</taxon>
        <taxon>Magnoliopsida</taxon>
        <taxon>Liliopsida</taxon>
        <taxon>Poales</taxon>
        <taxon>Poaceae</taxon>
        <taxon>BOP clade</taxon>
        <taxon>Pooideae</taxon>
        <taxon>Poodae</taxon>
        <taxon>Poeae</taxon>
        <taxon>Poeae Chloroplast Group 2 (Poeae type)</taxon>
        <taxon>Loliodinae</taxon>
        <taxon>Loliinae</taxon>
        <taxon>Lolium</taxon>
    </lineage>
</organism>
<keyword evidence="2" id="KW-0677">Repeat</keyword>
<keyword evidence="4" id="KW-1185">Reference proteome</keyword>
<gene>
    <name evidence="3" type="ORF">QYE76_016645</name>
</gene>
<dbReference type="Proteomes" id="UP001231189">
    <property type="component" value="Unassembled WGS sequence"/>
</dbReference>
<evidence type="ECO:0000256" key="2">
    <source>
        <dbReference type="ARBA" id="ARBA00022737"/>
    </source>
</evidence>
<evidence type="ECO:0000313" key="4">
    <source>
        <dbReference type="Proteomes" id="UP001231189"/>
    </source>
</evidence>
<dbReference type="AlphaFoldDB" id="A0AAD8PI42"/>
<evidence type="ECO:0000313" key="3">
    <source>
        <dbReference type="EMBL" id="KAK1558218.1"/>
    </source>
</evidence>
<dbReference type="EMBL" id="JAUUTY010001260">
    <property type="protein sequence ID" value="KAK1558218.1"/>
    <property type="molecule type" value="Genomic_DNA"/>
</dbReference>
<evidence type="ECO:0000256" key="1">
    <source>
        <dbReference type="ARBA" id="ARBA00022574"/>
    </source>
</evidence>
<protein>
    <submittedName>
        <fullName evidence="3">Uncharacterized protein</fullName>
    </submittedName>
</protein>
<comment type="caution">
    <text evidence="3">The sequence shown here is derived from an EMBL/GenBank/DDBJ whole genome shotgun (WGS) entry which is preliminary data.</text>
</comment>
<name>A0AAD8PI42_LOLMU</name>
<accession>A0AAD8PI42</accession>